<protein>
    <submittedName>
        <fullName evidence="1">Uncharacterized protein</fullName>
    </submittedName>
</protein>
<sequence>MPNIHLTLSSSIGTSHPIIEFIVEFLNEISPCHLKYIPHYFHSFPPITSIILHDIGSTKHFFLIREAQLVLQVEWGQLVEGVVPNFVEQNARGDSAFRAPGLPICAVG</sequence>
<gene>
    <name evidence="1" type="ORF">TIFTF001_027189</name>
</gene>
<comment type="caution">
    <text evidence="1">The sequence shown here is derived from an EMBL/GenBank/DDBJ whole genome shotgun (WGS) entry which is preliminary data.</text>
</comment>
<name>A0AA88IUQ3_FICCA</name>
<dbReference type="Proteomes" id="UP001187192">
    <property type="component" value="Unassembled WGS sequence"/>
</dbReference>
<accession>A0AA88IUQ3</accession>
<organism evidence="1 2">
    <name type="scientific">Ficus carica</name>
    <name type="common">Common fig</name>
    <dbReference type="NCBI Taxonomy" id="3494"/>
    <lineage>
        <taxon>Eukaryota</taxon>
        <taxon>Viridiplantae</taxon>
        <taxon>Streptophyta</taxon>
        <taxon>Embryophyta</taxon>
        <taxon>Tracheophyta</taxon>
        <taxon>Spermatophyta</taxon>
        <taxon>Magnoliopsida</taxon>
        <taxon>eudicotyledons</taxon>
        <taxon>Gunneridae</taxon>
        <taxon>Pentapetalae</taxon>
        <taxon>rosids</taxon>
        <taxon>fabids</taxon>
        <taxon>Rosales</taxon>
        <taxon>Moraceae</taxon>
        <taxon>Ficeae</taxon>
        <taxon>Ficus</taxon>
    </lineage>
</organism>
<dbReference type="AlphaFoldDB" id="A0AA88IUQ3"/>
<evidence type="ECO:0000313" key="2">
    <source>
        <dbReference type="Proteomes" id="UP001187192"/>
    </source>
</evidence>
<evidence type="ECO:0000313" key="1">
    <source>
        <dbReference type="EMBL" id="GMN58083.1"/>
    </source>
</evidence>
<keyword evidence="2" id="KW-1185">Reference proteome</keyword>
<proteinExistence type="predicted"/>
<dbReference type="EMBL" id="BTGU01000075">
    <property type="protein sequence ID" value="GMN58083.1"/>
    <property type="molecule type" value="Genomic_DNA"/>
</dbReference>
<reference evidence="1" key="1">
    <citation type="submission" date="2023-07" db="EMBL/GenBank/DDBJ databases">
        <title>draft genome sequence of fig (Ficus carica).</title>
        <authorList>
            <person name="Takahashi T."/>
            <person name="Nishimura K."/>
        </authorList>
    </citation>
    <scope>NUCLEOTIDE SEQUENCE</scope>
</reference>